<dbReference type="InterPro" id="IPR011009">
    <property type="entry name" value="Kinase-like_dom_sf"/>
</dbReference>
<dbReference type="Proteomes" id="UP000799439">
    <property type="component" value="Unassembled WGS sequence"/>
</dbReference>
<organism evidence="1 2">
    <name type="scientific">Myriangium duriaei CBS 260.36</name>
    <dbReference type="NCBI Taxonomy" id="1168546"/>
    <lineage>
        <taxon>Eukaryota</taxon>
        <taxon>Fungi</taxon>
        <taxon>Dikarya</taxon>
        <taxon>Ascomycota</taxon>
        <taxon>Pezizomycotina</taxon>
        <taxon>Dothideomycetes</taxon>
        <taxon>Dothideomycetidae</taxon>
        <taxon>Myriangiales</taxon>
        <taxon>Myriangiaceae</taxon>
        <taxon>Myriangium</taxon>
    </lineage>
</organism>
<reference evidence="1" key="1">
    <citation type="journal article" date="2020" name="Stud. Mycol.">
        <title>101 Dothideomycetes genomes: a test case for predicting lifestyles and emergence of pathogens.</title>
        <authorList>
            <person name="Haridas S."/>
            <person name="Albert R."/>
            <person name="Binder M."/>
            <person name="Bloem J."/>
            <person name="Labutti K."/>
            <person name="Salamov A."/>
            <person name="Andreopoulos B."/>
            <person name="Baker S."/>
            <person name="Barry K."/>
            <person name="Bills G."/>
            <person name="Bluhm B."/>
            <person name="Cannon C."/>
            <person name="Castanera R."/>
            <person name="Culley D."/>
            <person name="Daum C."/>
            <person name="Ezra D."/>
            <person name="Gonzalez J."/>
            <person name="Henrissat B."/>
            <person name="Kuo A."/>
            <person name="Liang C."/>
            <person name="Lipzen A."/>
            <person name="Lutzoni F."/>
            <person name="Magnuson J."/>
            <person name="Mondo S."/>
            <person name="Nolan M."/>
            <person name="Ohm R."/>
            <person name="Pangilinan J."/>
            <person name="Park H.-J."/>
            <person name="Ramirez L."/>
            <person name="Alfaro M."/>
            <person name="Sun H."/>
            <person name="Tritt A."/>
            <person name="Yoshinaga Y."/>
            <person name="Zwiers L.-H."/>
            <person name="Turgeon B."/>
            <person name="Goodwin S."/>
            <person name="Spatafora J."/>
            <person name="Crous P."/>
            <person name="Grigoriev I."/>
        </authorList>
    </citation>
    <scope>NUCLEOTIDE SEQUENCE</scope>
    <source>
        <strain evidence="1">CBS 260.36</strain>
    </source>
</reference>
<comment type="caution">
    <text evidence="1">The sequence shown here is derived from an EMBL/GenBank/DDBJ whole genome shotgun (WGS) entry which is preliminary data.</text>
</comment>
<accession>A0A9P4MNA7</accession>
<dbReference type="EMBL" id="ML996085">
    <property type="protein sequence ID" value="KAF2153521.1"/>
    <property type="molecule type" value="Genomic_DNA"/>
</dbReference>
<protein>
    <recommendedName>
        <fullName evidence="3">Protein kinase domain-containing protein</fullName>
    </recommendedName>
</protein>
<dbReference type="AlphaFoldDB" id="A0A9P4MNA7"/>
<evidence type="ECO:0000313" key="1">
    <source>
        <dbReference type="EMBL" id="KAF2153521.1"/>
    </source>
</evidence>
<evidence type="ECO:0000313" key="2">
    <source>
        <dbReference type="Proteomes" id="UP000799439"/>
    </source>
</evidence>
<dbReference type="Gene3D" id="1.10.510.10">
    <property type="entry name" value="Transferase(Phosphotransferase) domain 1"/>
    <property type="match status" value="1"/>
</dbReference>
<dbReference type="SUPFAM" id="SSF56112">
    <property type="entry name" value="Protein kinase-like (PK-like)"/>
    <property type="match status" value="1"/>
</dbReference>
<sequence length="305" mass="34880">MSPLLPAMQIPLTTLSDLPDAEGQIILAYLAWTNQYSSLRLLYPMMSTPDWTFLWPNRQRFHAGDLASIVEVQECPGGPSWVFLHEPHHDFFLKVPLRRTQESSTGHIYRTLAAHHREVEAFTCLNGVEGIANCKEFSQGCLLMPHYCRETVSHRMKAGLACKPPKALRWTWMAQAVKIIGECHRLRVLIADFSVRSLSITDDHSLHVTKLENAIILDEEVDMIKEEGQRARDDLYDLGTVLYDLSTWLESPSTSGPCGPWTAQSHTYLLNGFRTCWRTIISKCWNRRYSTIQEVMADCREFGIL</sequence>
<evidence type="ECO:0008006" key="3">
    <source>
        <dbReference type="Google" id="ProtNLM"/>
    </source>
</evidence>
<gene>
    <name evidence="1" type="ORF">K461DRAFT_141578</name>
</gene>
<name>A0A9P4MNA7_9PEZI</name>
<keyword evidence="2" id="KW-1185">Reference proteome</keyword>
<proteinExistence type="predicted"/>